<name>A0A7J7MPV0_9MAGN</name>
<feature type="region of interest" description="Disordered" evidence="2">
    <location>
        <begin position="749"/>
        <end position="770"/>
    </location>
</feature>
<proteinExistence type="predicted"/>
<feature type="region of interest" description="Disordered" evidence="2">
    <location>
        <begin position="101"/>
        <end position="152"/>
    </location>
</feature>
<evidence type="ECO:0000313" key="3">
    <source>
        <dbReference type="EMBL" id="KAF6156916.1"/>
    </source>
</evidence>
<feature type="coiled-coil region" evidence="1">
    <location>
        <begin position="1080"/>
        <end position="1107"/>
    </location>
</feature>
<keyword evidence="1" id="KW-0175">Coiled coil</keyword>
<dbReference type="Proteomes" id="UP000541444">
    <property type="component" value="Unassembled WGS sequence"/>
</dbReference>
<evidence type="ECO:0000313" key="4">
    <source>
        <dbReference type="Proteomes" id="UP000541444"/>
    </source>
</evidence>
<feature type="compositionally biased region" description="Basic and acidic residues" evidence="2">
    <location>
        <begin position="752"/>
        <end position="770"/>
    </location>
</feature>
<sequence>MVEVSEVILFMGHFVAAGHNEIFLGMGWWPRMGCLKLMWYARIGCQEPGIEGRGLSKAGPCIVIDSEGGSMGRENEENILLRGNVAHIPFAIVEPDVGTSKRSQRRTHIVRESDEEEEEVEERGEEVGVELLGDERDKEEEEKSKTRVGKDGDCSGTVEGRVFVYGFTPGGNYGFQGEDSFRNTTTSLKADKAEPTNNGLKHPETYIDDLINESEDWVNKVFWKLGIVRKRYKKIDTLLRDEPVATGPSRRRREAVTSAKVGEMDYSNLTGKSSFIPRARRGMPISTHSTVPETVPERKQGGELRRFGARAQMAMSERLKETGDEGELKKWTILFLETSIKELEGEQLHIHSNVARETQVVVTSYDVKVAVLEAKVASQKEQLNDNHTHFQAMFDQECEEEPIVENMLSMEGFETNLVVEGAGVDPVVKDTGGKNVKENSSIEGVANLVENTGVLWLYSSVVRGKLDVTANSHSDTKAKAAVGGKLGNCVEFAGRQFRGCTIAVGEEYFYLLADFEVEKRDRGIDKSISLEYFDGDIRGDLSEGFLCYLSQLEYGLSLPLTNLVKRIMNTIEACPVQLNGNMWEERVEALYCGQYRGRYRECKYLKSDKEDDKIKSGYKYSWKYEHKGEAKGEWSSSKEFHYNYYKANGHLHYYCWKLHPELRPKEEKRNKEIYALAAEEETELELLLKGLGLSRKKKVDNRSNKVLMAQSTRSMAGIDVGKRQKRMLKALTASGTTGSGDDVIDKRRRVKPSGESREKVAEGRSASVDDLKEVEERSRMAVLQGEEDTSKMAARLVKGIWLSIEEEKSELKKVNVELEKKLARSRADGLKDVKQLKASHAKAINTIKLGTYVEEEDEEEAEAVGIVDGQDGVSCQTVLDIQGDDVELPEGGSVKAVRKMSLRINDLESGFARERETSKALLSVQAELQVELESSRSREDGVLMCNREFAEQFDRMKEGNENREDQCVKAHFRLVELTQAIFDLTLQVDEKDSEIKKGLNELAEHKLDAAHIREKVLEGEIKANESLVKRKEELLKEMLAREELNVEIGRLRAWVVDFEAMNLAESTKYIVKLKEDVIYHAKADAEMTELKNDYARLESRLERFIARFTTMVIPDASRSDLLKAIVAYFVEEAKRLSLNEIPCSKLCWIRDAFVDLR</sequence>
<organism evidence="3 4">
    <name type="scientific">Kingdonia uniflora</name>
    <dbReference type="NCBI Taxonomy" id="39325"/>
    <lineage>
        <taxon>Eukaryota</taxon>
        <taxon>Viridiplantae</taxon>
        <taxon>Streptophyta</taxon>
        <taxon>Embryophyta</taxon>
        <taxon>Tracheophyta</taxon>
        <taxon>Spermatophyta</taxon>
        <taxon>Magnoliopsida</taxon>
        <taxon>Ranunculales</taxon>
        <taxon>Circaeasteraceae</taxon>
        <taxon>Kingdonia</taxon>
    </lineage>
</organism>
<dbReference type="EMBL" id="JACGCM010001289">
    <property type="protein sequence ID" value="KAF6156916.1"/>
    <property type="molecule type" value="Genomic_DNA"/>
</dbReference>
<dbReference type="AlphaFoldDB" id="A0A7J7MPV0"/>
<feature type="compositionally biased region" description="Basic and acidic residues" evidence="2">
    <location>
        <begin position="133"/>
        <end position="152"/>
    </location>
</feature>
<keyword evidence="4" id="KW-1185">Reference proteome</keyword>
<reference evidence="3 4" key="1">
    <citation type="journal article" date="2020" name="IScience">
        <title>Genome Sequencing of the Endangered Kingdonia uniflora (Circaeasteraceae, Ranunculales) Reveals Potential Mechanisms of Evolutionary Specialization.</title>
        <authorList>
            <person name="Sun Y."/>
            <person name="Deng T."/>
            <person name="Zhang A."/>
            <person name="Moore M.J."/>
            <person name="Landis J.B."/>
            <person name="Lin N."/>
            <person name="Zhang H."/>
            <person name="Zhang X."/>
            <person name="Huang J."/>
            <person name="Zhang X."/>
            <person name="Sun H."/>
            <person name="Wang H."/>
        </authorList>
    </citation>
    <scope>NUCLEOTIDE SEQUENCE [LARGE SCALE GENOMIC DNA]</scope>
    <source>
        <strain evidence="3">TB1705</strain>
        <tissue evidence="3">Leaf</tissue>
    </source>
</reference>
<evidence type="ECO:0000256" key="2">
    <source>
        <dbReference type="SAM" id="MobiDB-lite"/>
    </source>
</evidence>
<comment type="caution">
    <text evidence="3">The sequence shown here is derived from an EMBL/GenBank/DDBJ whole genome shotgun (WGS) entry which is preliminary data.</text>
</comment>
<accession>A0A7J7MPV0</accession>
<evidence type="ECO:0000256" key="1">
    <source>
        <dbReference type="SAM" id="Coils"/>
    </source>
</evidence>
<protein>
    <submittedName>
        <fullName evidence="3">Uncharacterized protein</fullName>
    </submittedName>
</protein>
<feature type="compositionally biased region" description="Acidic residues" evidence="2">
    <location>
        <begin position="113"/>
        <end position="128"/>
    </location>
</feature>
<gene>
    <name evidence="3" type="ORF">GIB67_039677</name>
</gene>